<evidence type="ECO:0000313" key="1">
    <source>
        <dbReference type="EMBL" id="KIJ48027.1"/>
    </source>
</evidence>
<protein>
    <submittedName>
        <fullName evidence="1">Uncharacterized protein</fullName>
    </submittedName>
</protein>
<evidence type="ECO:0000313" key="2">
    <source>
        <dbReference type="Proteomes" id="UP000054279"/>
    </source>
</evidence>
<dbReference type="HOGENOM" id="CLU_2387583_0_0_1"/>
<gene>
    <name evidence="1" type="ORF">M422DRAFT_248181</name>
</gene>
<reference evidence="1 2" key="1">
    <citation type="submission" date="2014-06" db="EMBL/GenBank/DDBJ databases">
        <title>Evolutionary Origins and Diversification of the Mycorrhizal Mutualists.</title>
        <authorList>
            <consortium name="DOE Joint Genome Institute"/>
            <consortium name="Mycorrhizal Genomics Consortium"/>
            <person name="Kohler A."/>
            <person name="Kuo A."/>
            <person name="Nagy L.G."/>
            <person name="Floudas D."/>
            <person name="Copeland A."/>
            <person name="Barry K.W."/>
            <person name="Cichocki N."/>
            <person name="Veneault-Fourrey C."/>
            <person name="LaButti K."/>
            <person name="Lindquist E.A."/>
            <person name="Lipzen A."/>
            <person name="Lundell T."/>
            <person name="Morin E."/>
            <person name="Murat C."/>
            <person name="Riley R."/>
            <person name="Ohm R."/>
            <person name="Sun H."/>
            <person name="Tunlid A."/>
            <person name="Henrissat B."/>
            <person name="Grigoriev I.V."/>
            <person name="Hibbett D.S."/>
            <person name="Martin F."/>
        </authorList>
    </citation>
    <scope>NUCLEOTIDE SEQUENCE [LARGE SCALE GENOMIC DNA]</scope>
    <source>
        <strain evidence="1 2">SS14</strain>
    </source>
</reference>
<organism evidence="1 2">
    <name type="scientific">Sphaerobolus stellatus (strain SS14)</name>
    <dbReference type="NCBI Taxonomy" id="990650"/>
    <lineage>
        <taxon>Eukaryota</taxon>
        <taxon>Fungi</taxon>
        <taxon>Dikarya</taxon>
        <taxon>Basidiomycota</taxon>
        <taxon>Agaricomycotina</taxon>
        <taxon>Agaricomycetes</taxon>
        <taxon>Phallomycetidae</taxon>
        <taxon>Geastrales</taxon>
        <taxon>Sphaerobolaceae</taxon>
        <taxon>Sphaerobolus</taxon>
    </lineage>
</organism>
<accession>A0A0C9VW92</accession>
<proteinExistence type="predicted"/>
<dbReference type="Proteomes" id="UP000054279">
    <property type="component" value="Unassembled WGS sequence"/>
</dbReference>
<keyword evidence="2" id="KW-1185">Reference proteome</keyword>
<dbReference type="AlphaFoldDB" id="A0A0C9VW92"/>
<name>A0A0C9VW92_SPHS4</name>
<sequence>MSLQVIRKITFWPKTSSKSESNSSEVDWIGDAMRVANLTIAAGPNIPDLLRLFHSQGLINSEAQGTFARLCRMAYECGGPRYQNIAGFRDSNKE</sequence>
<dbReference type="EMBL" id="KN837099">
    <property type="protein sequence ID" value="KIJ48027.1"/>
    <property type="molecule type" value="Genomic_DNA"/>
</dbReference>